<feature type="compositionally biased region" description="Low complexity" evidence="1">
    <location>
        <begin position="339"/>
        <end position="349"/>
    </location>
</feature>
<dbReference type="OrthoDB" id="7930815at2759"/>
<evidence type="ECO:0000256" key="1">
    <source>
        <dbReference type="SAM" id="MobiDB-lite"/>
    </source>
</evidence>
<keyword evidence="3" id="KW-1185">Reference proteome</keyword>
<reference evidence="2" key="1">
    <citation type="submission" date="2020-05" db="UniProtKB">
        <authorList>
            <consortium name="EnsemblMetazoa"/>
        </authorList>
    </citation>
    <scope>IDENTIFICATION</scope>
    <source>
        <strain evidence="2">USDA</strain>
    </source>
</reference>
<dbReference type="EnsemblMetazoa" id="SCAU016621-RA">
    <property type="protein sequence ID" value="SCAU016621-PA"/>
    <property type="gene ID" value="SCAU016621"/>
</dbReference>
<sequence length="418" mass="47955">MDTETNLGIKVEKEANMDDSDDSFEEYVLIGPECKQEDEMHITHFENDDSSQPTTTDKGNKRKFAQSARFINCHTRKLVVNHFITNGWSSKSYKDLRKKVKEIYYQQYTPVLIQQAREAQQYVYQECDSLCFGNINAWLETFKEMNVPANSYYEPAIMMNAIVNNEMLPRPEELGGVNLKQIYSFLCNGLMGLPQPAMDLTSAKFLAKEFETLIDEANSELADSQTLYMKQKIRQKFSKKVKATPSSMDPLWLTEGTILEDKLLNKSVAMTKTKPKTKATQKRKHPDDNGKEDKQQMSTVDDESTTTKEENIAKKPKRKPKNVDDNGQKKMSTLPSEIQQQQASTVQNQSTIVKEEKVVPKHRHDDEFGQQEFLNLPTEVPRVPTVHNDVIVPKEEQVSQPYSKLFSILTNPKLEPIL</sequence>
<gene>
    <name evidence="2" type="primary">106091835</name>
</gene>
<name>A0A1I8QF92_STOCA</name>
<feature type="compositionally biased region" description="Basic and acidic residues" evidence="1">
    <location>
        <begin position="285"/>
        <end position="295"/>
    </location>
</feature>
<evidence type="ECO:0000313" key="3">
    <source>
        <dbReference type="Proteomes" id="UP000095300"/>
    </source>
</evidence>
<feature type="compositionally biased region" description="Basic residues" evidence="1">
    <location>
        <begin position="273"/>
        <end position="284"/>
    </location>
</feature>
<proteinExistence type="predicted"/>
<feature type="region of interest" description="Disordered" evidence="1">
    <location>
        <begin position="269"/>
        <end position="349"/>
    </location>
</feature>
<dbReference type="VEuPathDB" id="VectorBase:SCAU016621"/>
<dbReference type="Proteomes" id="UP000095300">
    <property type="component" value="Unassembled WGS sequence"/>
</dbReference>
<accession>A0A1I8QF92</accession>
<evidence type="ECO:0000313" key="2">
    <source>
        <dbReference type="EnsemblMetazoa" id="SCAU016621-PA"/>
    </source>
</evidence>
<protein>
    <submittedName>
        <fullName evidence="2">Uncharacterized protein</fullName>
    </submittedName>
</protein>
<organism evidence="2 3">
    <name type="scientific">Stomoxys calcitrans</name>
    <name type="common">Stable fly</name>
    <name type="synonym">Conops calcitrans</name>
    <dbReference type="NCBI Taxonomy" id="35570"/>
    <lineage>
        <taxon>Eukaryota</taxon>
        <taxon>Metazoa</taxon>
        <taxon>Ecdysozoa</taxon>
        <taxon>Arthropoda</taxon>
        <taxon>Hexapoda</taxon>
        <taxon>Insecta</taxon>
        <taxon>Pterygota</taxon>
        <taxon>Neoptera</taxon>
        <taxon>Endopterygota</taxon>
        <taxon>Diptera</taxon>
        <taxon>Brachycera</taxon>
        <taxon>Muscomorpha</taxon>
        <taxon>Muscoidea</taxon>
        <taxon>Muscidae</taxon>
        <taxon>Stomoxys</taxon>
    </lineage>
</organism>
<dbReference type="AlphaFoldDB" id="A0A1I8QF92"/>
<feature type="compositionally biased region" description="Polar residues" evidence="1">
    <location>
        <begin position="329"/>
        <end position="338"/>
    </location>
</feature>
<dbReference type="KEGG" id="scac:106091835"/>